<dbReference type="RefSeq" id="WP_226610096.1">
    <property type="nucleotide sequence ID" value="NZ_JAJAQI010000026.1"/>
</dbReference>
<keyword evidence="4" id="KW-1185">Reference proteome</keyword>
<gene>
    <name evidence="3" type="ORF">LHA35_16890</name>
</gene>
<evidence type="ECO:0000259" key="2">
    <source>
        <dbReference type="Pfam" id="PF01266"/>
    </source>
</evidence>
<sequence length="380" mass="40220">METRSVEAIVIGAGMAGATAAAHLAATRHVALLEAEESAGYHATGRSAAIWIRNYGSPDARILTAASRAFFDSPPAGFAAAPLIRARDVVHLAPPGQVGHLQAMMAAAPDLRPLDLAALRARVPVLRPGYAAMAALEPDCFDIDVAALHQGFLRQVAERGGTLALRHRAGRIWKEAGLWRAEASTGAVFAAPVLVDAAGAWGDEVAALAGVHILGLQPKRRTACIIDPGPHDCTDWPLLGDVDHSWYVRPEARRKLMVSPADETDSAPLDAQPEELDVAVAIDRMQQALDIPVTRIEHKWAGLRSFTPDRGLAIGEGSEAGFFWMVGQGGYGIQTAPAAGRLLAALVNGTAPEADIAAAAPLTDPRRFERMAGERQRPEA</sequence>
<dbReference type="GO" id="GO:0005737">
    <property type="term" value="C:cytoplasm"/>
    <property type="evidence" value="ECO:0007669"/>
    <property type="project" value="TreeGrafter"/>
</dbReference>
<name>A0A9X1IFZ0_9PROT</name>
<dbReference type="InterPro" id="IPR006076">
    <property type="entry name" value="FAD-dep_OxRdtase"/>
</dbReference>
<protein>
    <submittedName>
        <fullName evidence="3">FAD-binding oxidoreductase</fullName>
    </submittedName>
</protein>
<feature type="domain" description="FAD dependent oxidoreductase" evidence="2">
    <location>
        <begin position="8"/>
        <end position="346"/>
    </location>
</feature>
<dbReference type="Gene3D" id="3.50.50.60">
    <property type="entry name" value="FAD/NAD(P)-binding domain"/>
    <property type="match status" value="1"/>
</dbReference>
<evidence type="ECO:0000313" key="4">
    <source>
        <dbReference type="Proteomes" id="UP001139311"/>
    </source>
</evidence>
<reference evidence="3" key="1">
    <citation type="submission" date="2021-10" db="EMBL/GenBank/DDBJ databases">
        <title>Roseicella aerolatum sp. nov., isolated from aerosols of e-waste dismantling site.</title>
        <authorList>
            <person name="Qin T."/>
        </authorList>
    </citation>
    <scope>NUCLEOTIDE SEQUENCE</scope>
    <source>
        <strain evidence="3">GB24</strain>
    </source>
</reference>
<dbReference type="GO" id="GO:0016491">
    <property type="term" value="F:oxidoreductase activity"/>
    <property type="evidence" value="ECO:0007669"/>
    <property type="project" value="UniProtKB-KW"/>
</dbReference>
<accession>A0A9X1IFZ0</accession>
<comment type="caution">
    <text evidence="3">The sequence shown here is derived from an EMBL/GenBank/DDBJ whole genome shotgun (WGS) entry which is preliminary data.</text>
</comment>
<dbReference type="InterPro" id="IPR036188">
    <property type="entry name" value="FAD/NAD-bd_sf"/>
</dbReference>
<evidence type="ECO:0000313" key="3">
    <source>
        <dbReference type="EMBL" id="MCB4823409.1"/>
    </source>
</evidence>
<organism evidence="3 4">
    <name type="scientific">Roseicella aerolata</name>
    <dbReference type="NCBI Taxonomy" id="2883479"/>
    <lineage>
        <taxon>Bacteria</taxon>
        <taxon>Pseudomonadati</taxon>
        <taxon>Pseudomonadota</taxon>
        <taxon>Alphaproteobacteria</taxon>
        <taxon>Acetobacterales</taxon>
        <taxon>Roseomonadaceae</taxon>
        <taxon>Roseicella</taxon>
    </lineage>
</organism>
<dbReference type="AlphaFoldDB" id="A0A9X1IFZ0"/>
<keyword evidence="1" id="KW-0560">Oxidoreductase</keyword>
<dbReference type="SUPFAM" id="SSF51905">
    <property type="entry name" value="FAD/NAD(P)-binding domain"/>
    <property type="match status" value="1"/>
</dbReference>
<proteinExistence type="predicted"/>
<dbReference type="PANTHER" id="PTHR13847:SF287">
    <property type="entry name" value="FAD-DEPENDENT OXIDOREDUCTASE DOMAIN-CONTAINING PROTEIN 1"/>
    <property type="match status" value="1"/>
</dbReference>
<dbReference type="Proteomes" id="UP001139311">
    <property type="component" value="Unassembled WGS sequence"/>
</dbReference>
<dbReference type="Gene3D" id="3.30.9.10">
    <property type="entry name" value="D-Amino Acid Oxidase, subunit A, domain 2"/>
    <property type="match status" value="1"/>
</dbReference>
<evidence type="ECO:0000256" key="1">
    <source>
        <dbReference type="ARBA" id="ARBA00023002"/>
    </source>
</evidence>
<dbReference type="PANTHER" id="PTHR13847">
    <property type="entry name" value="SARCOSINE DEHYDROGENASE-RELATED"/>
    <property type="match status" value="1"/>
</dbReference>
<dbReference type="EMBL" id="JAJAQI010000026">
    <property type="protein sequence ID" value="MCB4823409.1"/>
    <property type="molecule type" value="Genomic_DNA"/>
</dbReference>
<dbReference type="Pfam" id="PF01266">
    <property type="entry name" value="DAO"/>
    <property type="match status" value="1"/>
</dbReference>